<feature type="non-terminal residue" evidence="1">
    <location>
        <position position="1"/>
    </location>
</feature>
<dbReference type="AlphaFoldDB" id="X0RYJ3"/>
<feature type="non-terminal residue" evidence="1">
    <location>
        <position position="461"/>
    </location>
</feature>
<proteinExistence type="predicted"/>
<protein>
    <submittedName>
        <fullName evidence="1">Uncharacterized protein</fullName>
    </submittedName>
</protein>
<accession>X0RYJ3</accession>
<organism evidence="1">
    <name type="scientific">marine sediment metagenome</name>
    <dbReference type="NCBI Taxonomy" id="412755"/>
    <lineage>
        <taxon>unclassified sequences</taxon>
        <taxon>metagenomes</taxon>
        <taxon>ecological metagenomes</taxon>
    </lineage>
</organism>
<gene>
    <name evidence="1" type="ORF">S01H1_08103</name>
</gene>
<comment type="caution">
    <text evidence="1">The sequence shown here is derived from an EMBL/GenBank/DDBJ whole genome shotgun (WGS) entry which is preliminary data.</text>
</comment>
<name>X0RYJ3_9ZZZZ</name>
<evidence type="ECO:0000313" key="1">
    <source>
        <dbReference type="EMBL" id="GAF73883.1"/>
    </source>
</evidence>
<dbReference type="EMBL" id="BARS01004156">
    <property type="protein sequence ID" value="GAF73883.1"/>
    <property type="molecule type" value="Genomic_DNA"/>
</dbReference>
<sequence length="461" mass="50396">QNYRDLEIAVFVPRFTKTFDVSAKSWGYSVASFTVADYKLYNAGGNVVAEAADTTIGFTIAEGTRYLLRFKIRVFNDTVEQSIGENTRCIVTVDGLRTVLRRMLHDNSPQDLGRPPMFIGVGGEGAYYIDNASDGRWRYDASATSYTPTTTTLFPTPSAAGDAFVFCREETDSDRIEGIEFDIAPGGAGVLATGASLKWQYWPSDGSDWIDLTGVIDDTNSLTVDGSVRWNIPMDADDDAELKAGTVGHYYRVLLVGDKFSTNPVLASKAEPLVYRTVGTETAPQQPYDRRLADVVTAPFTGNIAKASASFGLGSIPEEYDSDGLLIAKSYEPTREVGLFTTEALIEEENISITELSIAVVDEVMLIPTTNPEPIRILNIIDANEEIWPLSNYTLDEDEREVSGLNYAVTIPGVPDATYTITYLGKTIEPDTTPLNILSITGNIQSLFGPSEAYLMTSELN</sequence>
<reference evidence="1" key="1">
    <citation type="journal article" date="2014" name="Front. Microbiol.">
        <title>High frequency of phylogenetically diverse reductive dehalogenase-homologous genes in deep subseafloor sedimentary metagenomes.</title>
        <authorList>
            <person name="Kawai M."/>
            <person name="Futagami T."/>
            <person name="Toyoda A."/>
            <person name="Takaki Y."/>
            <person name="Nishi S."/>
            <person name="Hori S."/>
            <person name="Arai W."/>
            <person name="Tsubouchi T."/>
            <person name="Morono Y."/>
            <person name="Uchiyama I."/>
            <person name="Ito T."/>
            <person name="Fujiyama A."/>
            <person name="Inagaki F."/>
            <person name="Takami H."/>
        </authorList>
    </citation>
    <scope>NUCLEOTIDE SEQUENCE</scope>
    <source>
        <strain evidence="1">Expedition CK06-06</strain>
    </source>
</reference>